<dbReference type="Proteomes" id="UP000234483">
    <property type="component" value="Unassembled WGS sequence"/>
</dbReference>
<reference evidence="2 3" key="1">
    <citation type="submission" date="2017-12" db="EMBL/GenBank/DDBJ databases">
        <title>The genome sequence of Caulobacter flavus CGMCC1 15093.</title>
        <authorList>
            <person name="Gao J."/>
            <person name="Mao X."/>
            <person name="Sun J."/>
        </authorList>
    </citation>
    <scope>NUCLEOTIDE SEQUENCE [LARGE SCALE GENOMIC DNA]</scope>
    <source>
        <strain evidence="2 3">CGMCC1 15093</strain>
    </source>
</reference>
<organism evidence="2 3">
    <name type="scientific">Caulobacter flavus</name>
    <dbReference type="NCBI Taxonomy" id="1679497"/>
    <lineage>
        <taxon>Bacteria</taxon>
        <taxon>Pseudomonadati</taxon>
        <taxon>Pseudomonadota</taxon>
        <taxon>Alphaproteobacteria</taxon>
        <taxon>Caulobacterales</taxon>
        <taxon>Caulobacteraceae</taxon>
        <taxon>Caulobacter</taxon>
    </lineage>
</organism>
<comment type="caution">
    <text evidence="2">The sequence shown here is derived from an EMBL/GenBank/DDBJ whole genome shotgun (WGS) entry which is preliminary data.</text>
</comment>
<name>A0A2N5CPP0_9CAUL</name>
<feature type="region of interest" description="Disordered" evidence="1">
    <location>
        <begin position="180"/>
        <end position="209"/>
    </location>
</feature>
<proteinExistence type="predicted"/>
<evidence type="ECO:0000256" key="1">
    <source>
        <dbReference type="SAM" id="MobiDB-lite"/>
    </source>
</evidence>
<dbReference type="EMBL" id="PJRQ01000040">
    <property type="protein sequence ID" value="PLR09118.1"/>
    <property type="molecule type" value="Genomic_DNA"/>
</dbReference>
<protein>
    <submittedName>
        <fullName evidence="2">Uncharacterized protein</fullName>
    </submittedName>
</protein>
<accession>A0A2N5CPP0</accession>
<gene>
    <name evidence="2" type="ORF">CFHF_18410</name>
</gene>
<dbReference type="RefSeq" id="WP_101714450.1">
    <property type="nucleotide sequence ID" value="NZ_PJRQ01000040.1"/>
</dbReference>
<dbReference type="AlphaFoldDB" id="A0A2N5CPP0"/>
<evidence type="ECO:0000313" key="3">
    <source>
        <dbReference type="Proteomes" id="UP000234483"/>
    </source>
</evidence>
<evidence type="ECO:0000313" key="2">
    <source>
        <dbReference type="EMBL" id="PLR09118.1"/>
    </source>
</evidence>
<sequence>MMLITALAALVAATPPAPKSAIQSSGSSSGAPAAFAARTPLGLADVEALLGRSLHSLQAASLVCGPPGRDGAQACRVRHQLGAFVIDAPPPLTIGIRLRRMTLSVRADRVEAVSLETSPDNFHPLVGLLNARFGQVAQAHSTAVEISHQVRPRVTMAWCAGDRTASLTDPTPSASLAVRIASQPPPSPGRACGAMWRKSPGRDAPAARP</sequence>